<evidence type="ECO:0000259" key="9">
    <source>
        <dbReference type="PROSITE" id="PS50879"/>
    </source>
</evidence>
<feature type="compositionally biased region" description="Basic and acidic residues" evidence="7">
    <location>
        <begin position="132"/>
        <end position="144"/>
    </location>
</feature>
<dbReference type="GO" id="GO:0016779">
    <property type="term" value="F:nucleotidyltransferase activity"/>
    <property type="evidence" value="ECO:0007669"/>
    <property type="project" value="UniProtKB-KW"/>
</dbReference>
<evidence type="ECO:0000259" key="8">
    <source>
        <dbReference type="PROSITE" id="PS50878"/>
    </source>
</evidence>
<feature type="compositionally biased region" description="Basic and acidic residues" evidence="7">
    <location>
        <begin position="558"/>
        <end position="570"/>
    </location>
</feature>
<keyword evidence="4" id="KW-0378">Hydrolase</keyword>
<proteinExistence type="predicted"/>
<keyword evidence="1" id="KW-0808">Transferase</keyword>
<evidence type="ECO:0000256" key="4">
    <source>
        <dbReference type="ARBA" id="ARBA00022759"/>
    </source>
</evidence>
<feature type="region of interest" description="Disordered" evidence="7">
    <location>
        <begin position="101"/>
        <end position="223"/>
    </location>
</feature>
<dbReference type="InterPro" id="IPR005162">
    <property type="entry name" value="Retrotrans_gag_dom"/>
</dbReference>
<keyword evidence="5" id="KW-0233">DNA recombination</keyword>
<dbReference type="PROSITE" id="PS50879">
    <property type="entry name" value="RNASE_H_1"/>
    <property type="match status" value="1"/>
</dbReference>
<dbReference type="SUPFAM" id="SSF53098">
    <property type="entry name" value="Ribonuclease H-like"/>
    <property type="match status" value="1"/>
</dbReference>
<reference evidence="11" key="2">
    <citation type="submission" date="2023-06" db="EMBL/GenBank/DDBJ databases">
        <authorList>
            <person name="Swenson N.G."/>
            <person name="Wegrzyn J.L."/>
            <person name="Mcevoy S.L."/>
        </authorList>
    </citation>
    <scope>NUCLEOTIDE SEQUENCE</scope>
    <source>
        <strain evidence="11">NS2018</strain>
        <tissue evidence="11">Leaf</tissue>
    </source>
</reference>
<dbReference type="Pfam" id="PF03732">
    <property type="entry name" value="Retrotrans_gag"/>
    <property type="match status" value="1"/>
</dbReference>
<feature type="compositionally biased region" description="Basic and acidic residues" evidence="7">
    <location>
        <begin position="188"/>
        <end position="201"/>
    </location>
</feature>
<accession>A0AA39RL92</accession>
<dbReference type="PROSITE" id="PS50878">
    <property type="entry name" value="RT_POL"/>
    <property type="match status" value="1"/>
</dbReference>
<evidence type="ECO:0000313" key="12">
    <source>
        <dbReference type="Proteomes" id="UP001168877"/>
    </source>
</evidence>
<organism evidence="11 12">
    <name type="scientific">Acer saccharum</name>
    <name type="common">Sugar maple</name>
    <dbReference type="NCBI Taxonomy" id="4024"/>
    <lineage>
        <taxon>Eukaryota</taxon>
        <taxon>Viridiplantae</taxon>
        <taxon>Streptophyta</taxon>
        <taxon>Embryophyta</taxon>
        <taxon>Tracheophyta</taxon>
        <taxon>Spermatophyta</taxon>
        <taxon>Magnoliopsida</taxon>
        <taxon>eudicotyledons</taxon>
        <taxon>Gunneridae</taxon>
        <taxon>Pentapetalae</taxon>
        <taxon>rosids</taxon>
        <taxon>malvids</taxon>
        <taxon>Sapindales</taxon>
        <taxon>Sapindaceae</taxon>
        <taxon>Hippocastanoideae</taxon>
        <taxon>Acereae</taxon>
        <taxon>Acer</taxon>
    </lineage>
</organism>
<feature type="domain" description="Integrase catalytic" evidence="10">
    <location>
        <begin position="1460"/>
        <end position="1621"/>
    </location>
</feature>
<protein>
    <submittedName>
        <fullName evidence="11">Uncharacterized protein</fullName>
    </submittedName>
</protein>
<evidence type="ECO:0000259" key="10">
    <source>
        <dbReference type="PROSITE" id="PS50994"/>
    </source>
</evidence>
<dbReference type="Gene3D" id="3.30.70.270">
    <property type="match status" value="1"/>
</dbReference>
<dbReference type="CDD" id="cd00303">
    <property type="entry name" value="retropepsin_like"/>
    <property type="match status" value="1"/>
</dbReference>
<dbReference type="Gene3D" id="3.10.10.10">
    <property type="entry name" value="HIV Type 1 Reverse Transcriptase, subunit A, domain 1"/>
    <property type="match status" value="1"/>
</dbReference>
<dbReference type="EMBL" id="JAUESC010000386">
    <property type="protein sequence ID" value="KAK0576004.1"/>
    <property type="molecule type" value="Genomic_DNA"/>
</dbReference>
<feature type="domain" description="RNase H type-1" evidence="9">
    <location>
        <begin position="1192"/>
        <end position="1324"/>
    </location>
</feature>
<dbReference type="GO" id="GO:0003676">
    <property type="term" value="F:nucleic acid binding"/>
    <property type="evidence" value="ECO:0007669"/>
    <property type="project" value="InterPro"/>
</dbReference>
<evidence type="ECO:0000256" key="3">
    <source>
        <dbReference type="ARBA" id="ARBA00022722"/>
    </source>
</evidence>
<evidence type="ECO:0000313" key="11">
    <source>
        <dbReference type="EMBL" id="KAK0576004.1"/>
    </source>
</evidence>
<dbReference type="Gene3D" id="3.30.420.10">
    <property type="entry name" value="Ribonuclease H-like superfamily/Ribonuclease H"/>
    <property type="match status" value="2"/>
</dbReference>
<dbReference type="Pfam" id="PF00078">
    <property type="entry name" value="RVT_1"/>
    <property type="match status" value="1"/>
</dbReference>
<sequence length="1750" mass="198313">MNNDSDRYGNSSGDLVIEPAAPTGDRAVTVGEQSAATPGTRAADPGILQHFQAALVNLISEAGKIGLSLPIGLGVSSPYELTTPGTHPPGRLRSEVHITVPDNQARQSTEETPQDHIEDFEGRKQRKGKGVMNEKSREERDQVRAHRVNSSDTYQRNRRRHRSISSEDKSPRPRRELRSKRTKRRRSKSTEDRRSPDERGNHGRMTIKSRLDPAGEPTGQRDVTLQELSRKVSAMARRYGRNVSSDDESDSPFVEAIARTQFPDRFRMPTIEQYKENRDPKEHVRRFRNIMAQYSSNDGLLCLTFPQTFGDLASRWFGRLPPGTISSFSNLSKAFIRQFMGSVQRRKSLAHLSNLKQEHNESIKKYLARFGKQVAQIEDASDVAVIAAFTNGLQSGRLSFDLRRDRPKTYEEMMEIAGDYALAEEEEVAQGGSYVHGHKPNLKTDHKDDKKMQSRDRQKDEKGQRGYSRESRGNTRANKFRGRYNHYTPLNGDQEEILSVVEDKGLAKYPRQQSANARRDTTKYCRFHKDHGHETSKCFQLRDHIESLIRDGHLKDFALKGDKHGGRQDSRQGNGQDRKSPRRNSPNAAINTIFGGPHTGRSNRERMSEVREVMYEGRSMEVNSVQRNPKKGREGHDPITFTAEDSDGIDAKPNDAIVVGVRIAHRDVLRVMIDNGSSADILSARVYDELRLDRKDLEPFHVPLKGFGGAEVRSLGTVKLPVRFGTAPCRRTILLDFVVVDIHNWPYNALLGRPFLNKARAVTSTHALKIKFPTEFGVGELKGSQEMARRANLSVFKDKTGMETLNIFEVDTETQEDNPENFELDPRDKTSREKEEPTESIILDEAEPDKTVKIGARLAEQVKKDVTNLLKEYRGIFAWCHEDMPGIDRSTISHNLAVNEKCKPVVQKRRSFNPERSAAIKEEVSKLLAAGSIREVKYPEWVANVVLVKKKNNQWRMCVDFTDLNKACPKDSFPLPRIDQLVDATAGHETLSFMDAYSGYNQIKMHRPDEEKTAFTTDQGLYCYRVMPFGLKNAGATYQRLVNKMFARQIGRNMEVYVDDMLTKSITADKHANDLRETFDVLVKYGMKLNPAKCVFGVPSGRFLGYQVNQRGIEVNPEKIQALARMVSPKTLKDVQKLTGHKFRASTTGRWNPKASILHQQGTVTSRNKVLAGRKNGTRPNNSSKEAKTIFQAHRIRVYTNCPLKLILQKPEVSGIVLTTPEGDSVECALRFDFKATNNQAEYEALIAGLKISTILGVDEVEIFSDSQVVVNQVLDEYQAREESMITYLELVRELLERFKEYRIVHVPREENEKADALAKLASATINIWPNNISMIRLSQPSIVKTKEVGAIFGERDSWITPIKEYLINDILPSDPLEAKRLKYRATRYRYSMENYTREDTRGHCRDVSGLKKQKPSPQNIETGFLLATLFADSKRVAARCEACQKIANNIRQPPELLQSITSPWPFAMWGIDLIGPMPTATGGAKHAIVAVDYFTKWVEAEPLVHITEANTISFVKKNILYRFGIPNTIITDNGTQFDGRKFRELCDKYGINNYYASPAHPQTNGQTEAVNKIIKHNLKAKLATKKGSWADKLPQVLWAYRTTERGSTGETPYSMAYGAEAVIPVETSFSSPRVQLFQPEINVDMLKCGLDELEERRERAQIRNAAYQQRVARYYNSHVRERRFTLGDLVLKRVNPGTRDKAAGSLADKWEGPYKITGIAGHGAYRITREGFGELPRPCNAQYLKIYYP</sequence>
<dbReference type="InterPro" id="IPR001584">
    <property type="entry name" value="Integrase_cat-core"/>
</dbReference>
<evidence type="ECO:0000256" key="6">
    <source>
        <dbReference type="SAM" id="Coils"/>
    </source>
</evidence>
<feature type="compositionally biased region" description="Polar residues" evidence="7">
    <location>
        <begin position="101"/>
        <end position="111"/>
    </location>
</feature>
<keyword evidence="12" id="KW-1185">Reference proteome</keyword>
<evidence type="ECO:0000256" key="1">
    <source>
        <dbReference type="ARBA" id="ARBA00022679"/>
    </source>
</evidence>
<evidence type="ECO:0000256" key="7">
    <source>
        <dbReference type="SAM" id="MobiDB-lite"/>
    </source>
</evidence>
<dbReference type="Pfam" id="PF13456">
    <property type="entry name" value="RVT_3"/>
    <property type="match status" value="1"/>
</dbReference>
<dbReference type="PANTHER" id="PTHR37984">
    <property type="entry name" value="PROTEIN CBG26694"/>
    <property type="match status" value="1"/>
</dbReference>
<evidence type="ECO:0000256" key="2">
    <source>
        <dbReference type="ARBA" id="ARBA00022695"/>
    </source>
</evidence>
<dbReference type="InterPro" id="IPR021109">
    <property type="entry name" value="Peptidase_aspartic_dom_sf"/>
</dbReference>
<dbReference type="Proteomes" id="UP001168877">
    <property type="component" value="Unassembled WGS sequence"/>
</dbReference>
<reference evidence="11" key="1">
    <citation type="journal article" date="2022" name="Plant J.">
        <title>Strategies of tolerance reflected in two North American maple genomes.</title>
        <authorList>
            <person name="McEvoy S.L."/>
            <person name="Sezen U.U."/>
            <person name="Trouern-Trend A."/>
            <person name="McMahon S.M."/>
            <person name="Schaberg P.G."/>
            <person name="Yang J."/>
            <person name="Wegrzyn J.L."/>
            <person name="Swenson N.G."/>
        </authorList>
    </citation>
    <scope>NUCLEOTIDE SEQUENCE</scope>
    <source>
        <strain evidence="11">NS2018</strain>
    </source>
</reference>
<feature type="coiled-coil region" evidence="6">
    <location>
        <begin position="1644"/>
        <end position="1671"/>
    </location>
</feature>
<dbReference type="InterPro" id="IPR050951">
    <property type="entry name" value="Retrovirus_Pol_polyprotein"/>
</dbReference>
<dbReference type="GO" id="GO:0004523">
    <property type="term" value="F:RNA-DNA hybrid ribonuclease activity"/>
    <property type="evidence" value="ECO:0007669"/>
    <property type="project" value="InterPro"/>
</dbReference>
<dbReference type="InterPro" id="IPR012337">
    <property type="entry name" value="RNaseH-like_sf"/>
</dbReference>
<dbReference type="InterPro" id="IPR036397">
    <property type="entry name" value="RNaseH_sf"/>
</dbReference>
<feature type="compositionally biased region" description="Acidic residues" evidence="7">
    <location>
        <begin position="811"/>
        <end position="823"/>
    </location>
</feature>
<dbReference type="InterPro" id="IPR043128">
    <property type="entry name" value="Rev_trsase/Diguanyl_cyclase"/>
</dbReference>
<feature type="compositionally biased region" description="Basic and acidic residues" evidence="7">
    <location>
        <begin position="113"/>
        <end position="123"/>
    </location>
</feature>
<dbReference type="PANTHER" id="PTHR37984:SF5">
    <property type="entry name" value="PROTEIN NYNRIN-LIKE"/>
    <property type="match status" value="1"/>
</dbReference>
<feature type="compositionally biased region" description="Basic and acidic residues" evidence="7">
    <location>
        <begin position="442"/>
        <end position="473"/>
    </location>
</feature>
<evidence type="ECO:0000256" key="5">
    <source>
        <dbReference type="ARBA" id="ARBA00023172"/>
    </source>
</evidence>
<dbReference type="PROSITE" id="PS50994">
    <property type="entry name" value="INTEGRASE"/>
    <property type="match status" value="1"/>
</dbReference>
<keyword evidence="2" id="KW-0548">Nucleotidyltransferase</keyword>
<name>A0AA39RL92_ACESA</name>
<feature type="region of interest" description="Disordered" evidence="7">
    <location>
        <begin position="558"/>
        <end position="604"/>
    </location>
</feature>
<dbReference type="Pfam" id="PF00665">
    <property type="entry name" value="rve"/>
    <property type="match status" value="1"/>
</dbReference>
<feature type="compositionally biased region" description="Basic residues" evidence="7">
    <location>
        <begin position="177"/>
        <end position="187"/>
    </location>
</feature>
<dbReference type="InterPro" id="IPR043502">
    <property type="entry name" value="DNA/RNA_pol_sf"/>
</dbReference>
<dbReference type="CDD" id="cd01647">
    <property type="entry name" value="RT_LTR"/>
    <property type="match status" value="1"/>
</dbReference>
<feature type="region of interest" description="Disordered" evidence="7">
    <location>
        <begin position="627"/>
        <end position="647"/>
    </location>
</feature>
<keyword evidence="4" id="KW-0255">Endonuclease</keyword>
<dbReference type="SUPFAM" id="SSF56672">
    <property type="entry name" value="DNA/RNA polymerases"/>
    <property type="match status" value="1"/>
</dbReference>
<dbReference type="Gene3D" id="2.40.70.10">
    <property type="entry name" value="Acid Proteases"/>
    <property type="match status" value="1"/>
</dbReference>
<feature type="compositionally biased region" description="Basic and acidic residues" evidence="7">
    <location>
        <begin position="164"/>
        <end position="176"/>
    </location>
</feature>
<comment type="caution">
    <text evidence="11">The sequence shown here is derived from an EMBL/GenBank/DDBJ whole genome shotgun (WGS) entry which is preliminary data.</text>
</comment>
<feature type="region of interest" description="Disordered" evidence="7">
    <location>
        <begin position="429"/>
        <end position="488"/>
    </location>
</feature>
<gene>
    <name evidence="11" type="ORF">LWI29_010446</name>
</gene>
<feature type="compositionally biased region" description="Basic and acidic residues" evidence="7">
    <location>
        <begin position="824"/>
        <end position="837"/>
    </location>
</feature>
<feature type="region of interest" description="Disordered" evidence="7">
    <location>
        <begin position="1"/>
        <end position="41"/>
    </location>
</feature>
<dbReference type="CDD" id="cd09279">
    <property type="entry name" value="RNase_HI_like"/>
    <property type="match status" value="1"/>
</dbReference>
<dbReference type="InterPro" id="IPR002156">
    <property type="entry name" value="RNaseH_domain"/>
</dbReference>
<keyword evidence="3" id="KW-0540">Nuclease</keyword>
<keyword evidence="6" id="KW-0175">Coiled coil</keyword>
<feature type="domain" description="Reverse transcriptase" evidence="8">
    <location>
        <begin position="929"/>
        <end position="1108"/>
    </location>
</feature>
<dbReference type="InterPro" id="IPR000477">
    <property type="entry name" value="RT_dom"/>
</dbReference>
<feature type="region of interest" description="Disordered" evidence="7">
    <location>
        <begin position="811"/>
        <end position="839"/>
    </location>
</feature>
<dbReference type="GO" id="GO:0006310">
    <property type="term" value="P:DNA recombination"/>
    <property type="evidence" value="ECO:0007669"/>
    <property type="project" value="UniProtKB-KW"/>
</dbReference>
<dbReference type="GO" id="GO:0015074">
    <property type="term" value="P:DNA integration"/>
    <property type="evidence" value="ECO:0007669"/>
    <property type="project" value="InterPro"/>
</dbReference>